<dbReference type="InterPro" id="IPR009906">
    <property type="entry name" value="D-Glu_cyclase"/>
</dbReference>
<keyword evidence="4" id="KW-1185">Reference proteome</keyword>
<evidence type="ECO:0000256" key="2">
    <source>
        <dbReference type="ARBA" id="ARBA00023239"/>
    </source>
</evidence>
<dbReference type="PANTHER" id="PTHR32022">
    <property type="entry name" value="D-GLUTAMATE CYCLASE, MITOCHONDRIAL"/>
    <property type="match status" value="1"/>
</dbReference>
<comment type="similarity">
    <text evidence="1">Belongs to the D-glutamate cyclase family.</text>
</comment>
<organism evidence="3 4">
    <name type="scientific">Alkalibacillus salilacus</name>
    <dbReference type="NCBI Taxonomy" id="284582"/>
    <lineage>
        <taxon>Bacteria</taxon>
        <taxon>Bacillati</taxon>
        <taxon>Bacillota</taxon>
        <taxon>Bacilli</taxon>
        <taxon>Bacillales</taxon>
        <taxon>Bacillaceae</taxon>
        <taxon>Alkalibacillus</taxon>
    </lineage>
</organism>
<dbReference type="Pfam" id="PF07286">
    <property type="entry name" value="D-Glu_cyclase"/>
    <property type="match status" value="1"/>
</dbReference>
<dbReference type="Proteomes" id="UP001224359">
    <property type="component" value="Unassembled WGS sequence"/>
</dbReference>
<gene>
    <name evidence="3" type="ORF">J2S77_000271</name>
</gene>
<dbReference type="RefSeq" id="WP_306973930.1">
    <property type="nucleotide sequence ID" value="NZ_JAUSTQ010000001.1"/>
</dbReference>
<dbReference type="NCBIfam" id="NF003969">
    <property type="entry name" value="PRK05463.1"/>
    <property type="match status" value="1"/>
</dbReference>
<accession>A0ABT9VBJ0</accession>
<evidence type="ECO:0000256" key="1">
    <source>
        <dbReference type="ARBA" id="ARBA00007896"/>
    </source>
</evidence>
<dbReference type="SUPFAM" id="SSF160920">
    <property type="entry name" value="PSTPO5379-like"/>
    <property type="match status" value="1"/>
</dbReference>
<sequence length="254" mass="29012">MRSPKEMRDLFRKNERVMTTSDLCPHYLQTNLISLPYEYAFDFLLFCKRNPKACPLIEVLEPGQVEPTTAFGADIRTDVPKYRVYKNGQFSKEVLNLYDDWCDSFVTFLIGCSFTFEKALVEQGIQLLHQEQQRVIPMYRTTIPCQSVGMFTGNMVVSMRPLKPSEVDQAIDITSKFETSHGSPVHIGDPNEIGIEDINHPDYGESVDFEEDRVPVFWACGVTPQNVLEKAGIPIFVSHAPGHMFITDSVEEYR</sequence>
<dbReference type="PANTHER" id="PTHR32022:SF10">
    <property type="entry name" value="D-GLUTAMATE CYCLASE, MITOCHONDRIAL"/>
    <property type="match status" value="1"/>
</dbReference>
<name>A0ABT9VBJ0_9BACI</name>
<reference evidence="3 4" key="1">
    <citation type="submission" date="2023-07" db="EMBL/GenBank/DDBJ databases">
        <title>Genomic Encyclopedia of Type Strains, Phase IV (KMG-IV): sequencing the most valuable type-strain genomes for metagenomic binning, comparative biology and taxonomic classification.</title>
        <authorList>
            <person name="Goeker M."/>
        </authorList>
    </citation>
    <scope>NUCLEOTIDE SEQUENCE [LARGE SCALE GENOMIC DNA]</scope>
    <source>
        <strain evidence="3 4">DSM 16460</strain>
    </source>
</reference>
<dbReference type="EMBL" id="JAUSTQ010000001">
    <property type="protein sequence ID" value="MDQ0158321.1"/>
    <property type="molecule type" value="Genomic_DNA"/>
</dbReference>
<evidence type="ECO:0000313" key="3">
    <source>
        <dbReference type="EMBL" id="MDQ0158321.1"/>
    </source>
</evidence>
<dbReference type="InterPro" id="IPR038021">
    <property type="entry name" value="Putative_hydro-lyase"/>
</dbReference>
<evidence type="ECO:0000313" key="4">
    <source>
        <dbReference type="Proteomes" id="UP001224359"/>
    </source>
</evidence>
<proteinExistence type="inferred from homology"/>
<protein>
    <submittedName>
        <fullName evidence="3">Uncharacterized protein YcsI (UPF0317 family)</fullName>
    </submittedName>
</protein>
<dbReference type="PIRSF" id="PIRSF029755">
    <property type="entry name" value="UCP029755"/>
    <property type="match status" value="1"/>
</dbReference>
<dbReference type="Gene3D" id="3.30.2040.10">
    <property type="entry name" value="PSTPO5379-like domain"/>
    <property type="match status" value="1"/>
</dbReference>
<keyword evidence="2" id="KW-0456">Lyase</keyword>
<comment type="caution">
    <text evidence="3">The sequence shown here is derived from an EMBL/GenBank/DDBJ whole genome shotgun (WGS) entry which is preliminary data.</text>
</comment>
<dbReference type="Gene3D" id="3.40.1640.10">
    <property type="entry name" value="PSTPO5379-like"/>
    <property type="match status" value="1"/>
</dbReference>
<dbReference type="InterPro" id="IPR016938">
    <property type="entry name" value="UPF0317"/>
</dbReference>